<organism evidence="2 3">
    <name type="scientific">Adineta steineri</name>
    <dbReference type="NCBI Taxonomy" id="433720"/>
    <lineage>
        <taxon>Eukaryota</taxon>
        <taxon>Metazoa</taxon>
        <taxon>Spiralia</taxon>
        <taxon>Gnathifera</taxon>
        <taxon>Rotifera</taxon>
        <taxon>Eurotatoria</taxon>
        <taxon>Bdelloidea</taxon>
        <taxon>Adinetida</taxon>
        <taxon>Adinetidae</taxon>
        <taxon>Adineta</taxon>
    </lineage>
</organism>
<evidence type="ECO:0000313" key="2">
    <source>
        <dbReference type="EMBL" id="CAF3922600.1"/>
    </source>
</evidence>
<protein>
    <submittedName>
        <fullName evidence="2">Uncharacterized protein</fullName>
    </submittedName>
</protein>
<dbReference type="SUPFAM" id="SSF101898">
    <property type="entry name" value="NHL repeat"/>
    <property type="match status" value="1"/>
</dbReference>
<comment type="caution">
    <text evidence="2">The sequence shown here is derived from an EMBL/GenBank/DDBJ whole genome shotgun (WGS) entry which is preliminary data.</text>
</comment>
<evidence type="ECO:0000313" key="1">
    <source>
        <dbReference type="EMBL" id="CAF1447372.1"/>
    </source>
</evidence>
<accession>A0A819J058</accession>
<dbReference type="Proteomes" id="UP000663891">
    <property type="component" value="Unassembled WGS sequence"/>
</dbReference>
<dbReference type="AlphaFoldDB" id="A0A819J058"/>
<dbReference type="EMBL" id="CAJNON010001276">
    <property type="protein sequence ID" value="CAF1447372.1"/>
    <property type="molecule type" value="Genomic_DNA"/>
</dbReference>
<sequence length="392" mass="45321">MEQIKYVIVFCILIQVNGMSIPFLNNTILTAIRPISLDIILTNHTCLQCICLALQNSSLIAFNCYPNSTCQFFINYPKTYELQSSYDSRLYFVQDIFPNASNPCCISNITFILERLHKYYKYNNYISMNVSTPRCLLLDDDGSVVTIEQISDAASSFDRFDPETLSFRQQTVLGARPTNIAYFDYKYYIGWDVNNTISVFSNNYDNNSLRFITNIQGSTINMSAVRDMIFLNNDQIMVVASATNQRLFFFSLTNNTNYTMISTILLNYQTPHGLHRVNDSFFYVVSWDNPSLYAYNYNETTSHWTETLFVNATINSTIYGAHMTIVDCNRRWFTMMNYGIKIYDENGIKLGNWYLGAGYFDTLLLDNYTVILSNTANSKVIRIDPQLQWDEN</sequence>
<reference evidence="2" key="1">
    <citation type="submission" date="2021-02" db="EMBL/GenBank/DDBJ databases">
        <authorList>
            <person name="Nowell W R."/>
        </authorList>
    </citation>
    <scope>NUCLEOTIDE SEQUENCE</scope>
</reference>
<gene>
    <name evidence="2" type="ORF">OKA104_LOCUS25358</name>
    <name evidence="1" type="ORF">VCS650_LOCUS39262</name>
</gene>
<dbReference type="Proteomes" id="UP000663881">
    <property type="component" value="Unassembled WGS sequence"/>
</dbReference>
<dbReference type="EMBL" id="CAJOAY010002118">
    <property type="protein sequence ID" value="CAF3922600.1"/>
    <property type="molecule type" value="Genomic_DNA"/>
</dbReference>
<dbReference type="OrthoDB" id="10025180at2759"/>
<name>A0A819J058_9BILA</name>
<evidence type="ECO:0000313" key="3">
    <source>
        <dbReference type="Proteomes" id="UP000663881"/>
    </source>
</evidence>
<proteinExistence type="predicted"/>